<feature type="signal peptide" evidence="1">
    <location>
        <begin position="1"/>
        <end position="20"/>
    </location>
</feature>
<dbReference type="EMBL" id="JACCJC010000049">
    <property type="protein sequence ID" value="KAF6232386.1"/>
    <property type="molecule type" value="Genomic_DNA"/>
</dbReference>
<proteinExistence type="predicted"/>
<reference evidence="2 3" key="1">
    <citation type="journal article" date="2020" name="Genomics">
        <title>Complete, high-quality genomes from long-read metagenomic sequencing of two wolf lichen thalli reveals enigmatic genome architecture.</title>
        <authorList>
            <person name="McKenzie S.K."/>
            <person name="Walston R.F."/>
            <person name="Allen J.L."/>
        </authorList>
    </citation>
    <scope>NUCLEOTIDE SEQUENCE [LARGE SCALE GENOMIC DNA]</scope>
    <source>
        <strain evidence="2">WasteWater2</strain>
    </source>
</reference>
<organism evidence="2 3">
    <name type="scientific">Letharia columbiana</name>
    <dbReference type="NCBI Taxonomy" id="112416"/>
    <lineage>
        <taxon>Eukaryota</taxon>
        <taxon>Fungi</taxon>
        <taxon>Dikarya</taxon>
        <taxon>Ascomycota</taxon>
        <taxon>Pezizomycotina</taxon>
        <taxon>Lecanoromycetes</taxon>
        <taxon>OSLEUM clade</taxon>
        <taxon>Lecanoromycetidae</taxon>
        <taxon>Lecanorales</taxon>
        <taxon>Lecanorineae</taxon>
        <taxon>Parmeliaceae</taxon>
        <taxon>Letharia</taxon>
    </lineage>
</organism>
<name>A0A8H6L1W6_9LECA</name>
<protein>
    <submittedName>
        <fullName evidence="2">Uncharacterized protein</fullName>
    </submittedName>
</protein>
<evidence type="ECO:0000256" key="1">
    <source>
        <dbReference type="SAM" id="SignalP"/>
    </source>
</evidence>
<keyword evidence="1" id="KW-0732">Signal</keyword>
<dbReference type="AlphaFoldDB" id="A0A8H6L1W6"/>
<dbReference type="RefSeq" id="XP_037161815.1">
    <property type="nucleotide sequence ID" value="XM_037311381.1"/>
</dbReference>
<feature type="chain" id="PRO_5034653200" evidence="1">
    <location>
        <begin position="21"/>
        <end position="163"/>
    </location>
</feature>
<accession>A0A8H6L1W6</accession>
<evidence type="ECO:0000313" key="3">
    <source>
        <dbReference type="Proteomes" id="UP000578531"/>
    </source>
</evidence>
<comment type="caution">
    <text evidence="2">The sequence shown here is derived from an EMBL/GenBank/DDBJ whole genome shotgun (WGS) entry which is preliminary data.</text>
</comment>
<dbReference type="Proteomes" id="UP000578531">
    <property type="component" value="Unassembled WGS sequence"/>
</dbReference>
<sequence length="163" mass="17676">MLPCPSFLFFNIFLCRVASSLLPATSNLSSNTTHLPTAQATCTGFKLFQLRPFYRDCNSAIEFLSSSRLPGYFHSGGSMDTWQLPVTETVGTCDLSLQLAPFSLPERGSWQIVKAAARKLNEDCRVKATLGDVTGGAITAGQHDRVQISMVRRTRGGEEVAGG</sequence>
<gene>
    <name evidence="2" type="ORF">HO173_009491</name>
</gene>
<dbReference type="OrthoDB" id="5347273at2759"/>
<evidence type="ECO:0000313" key="2">
    <source>
        <dbReference type="EMBL" id="KAF6232386.1"/>
    </source>
</evidence>
<dbReference type="GeneID" id="59291142"/>
<keyword evidence="3" id="KW-1185">Reference proteome</keyword>